<protein>
    <submittedName>
        <fullName evidence="1">Uncharacterized protein</fullName>
    </submittedName>
</protein>
<accession>A0ABX2D5Y1</accession>
<dbReference type="EMBL" id="SRRZ01000174">
    <property type="protein sequence ID" value="NQE38052.1"/>
    <property type="molecule type" value="Genomic_DNA"/>
</dbReference>
<evidence type="ECO:0000313" key="2">
    <source>
        <dbReference type="Proteomes" id="UP000702425"/>
    </source>
</evidence>
<evidence type="ECO:0000313" key="1">
    <source>
        <dbReference type="EMBL" id="NQE38052.1"/>
    </source>
</evidence>
<organism evidence="1 2">
    <name type="scientific">Microcoleus asticus IPMA8</name>
    <dbReference type="NCBI Taxonomy" id="2563858"/>
    <lineage>
        <taxon>Bacteria</taxon>
        <taxon>Bacillati</taxon>
        <taxon>Cyanobacteriota</taxon>
        <taxon>Cyanophyceae</taxon>
        <taxon>Oscillatoriophycideae</taxon>
        <taxon>Oscillatoriales</taxon>
        <taxon>Microcoleaceae</taxon>
        <taxon>Microcoleus</taxon>
        <taxon>Microcoleus asticus</taxon>
    </lineage>
</organism>
<dbReference type="RefSeq" id="WP_172192558.1">
    <property type="nucleotide sequence ID" value="NZ_CAWPPK010000084.1"/>
</dbReference>
<keyword evidence="2" id="KW-1185">Reference proteome</keyword>
<reference evidence="1 2" key="1">
    <citation type="journal article" date="2020" name="Sci. Rep.">
        <title>A novel cyanobacterial geosmin producer, revising GeoA distribution and dispersion patterns in Bacteria.</title>
        <authorList>
            <person name="Churro C."/>
            <person name="Semedo-Aguiar A.P."/>
            <person name="Silva A.D."/>
            <person name="Pereira-Leal J.B."/>
            <person name="Leite R.B."/>
        </authorList>
    </citation>
    <scope>NUCLEOTIDE SEQUENCE [LARGE SCALE GENOMIC DNA]</scope>
    <source>
        <strain evidence="1 2">IPMA8</strain>
    </source>
</reference>
<proteinExistence type="predicted"/>
<name>A0ABX2D5Y1_9CYAN</name>
<dbReference type="Proteomes" id="UP000702425">
    <property type="component" value="Unassembled WGS sequence"/>
</dbReference>
<sequence length="313" mass="35822">MDLEMVFNELSARTLAPDISTARQWMSELIRTMVAAKGCGLKGIRIQADFHAIILAESYPLSRWRNDPEVNKDERTFLRTLATKTPLSVDIPDIEIKIKVEDPGCELSLQGIQSESFKVAYYLETLVISLHSELLWNASRINLDLIQIDENGELIKESVEVLHASQKNHVLEHADWIKKRQQTAVVDGLELWKRRAELFSSLEFCDRVSQQIESLVDPKMLRQVVRKLFELDELSKNWTDGALNLDNLPSKVSPESESRLKEFKEQLNIQCLDGEKRIFSLHVRMTPGAWRLHFCTESGPGKIIIGYIGPKIK</sequence>
<comment type="caution">
    <text evidence="1">The sequence shown here is derived from an EMBL/GenBank/DDBJ whole genome shotgun (WGS) entry which is preliminary data.</text>
</comment>
<gene>
    <name evidence="1" type="ORF">E5S67_05834</name>
</gene>